<organism evidence="2 3">
    <name type="scientific">Adineta steineri</name>
    <dbReference type="NCBI Taxonomy" id="433720"/>
    <lineage>
        <taxon>Eukaryota</taxon>
        <taxon>Metazoa</taxon>
        <taxon>Spiralia</taxon>
        <taxon>Gnathifera</taxon>
        <taxon>Rotifera</taxon>
        <taxon>Eurotatoria</taxon>
        <taxon>Bdelloidea</taxon>
        <taxon>Adinetida</taxon>
        <taxon>Adinetidae</taxon>
        <taxon>Adineta</taxon>
    </lineage>
</organism>
<reference evidence="2" key="1">
    <citation type="submission" date="2021-02" db="EMBL/GenBank/DDBJ databases">
        <authorList>
            <person name="Nowell W R."/>
        </authorList>
    </citation>
    <scope>NUCLEOTIDE SEQUENCE</scope>
</reference>
<evidence type="ECO:0000313" key="3">
    <source>
        <dbReference type="Proteomes" id="UP000663844"/>
    </source>
</evidence>
<dbReference type="InterPro" id="IPR013517">
    <property type="entry name" value="FG-GAP"/>
</dbReference>
<dbReference type="Pfam" id="PF13517">
    <property type="entry name" value="FG-GAP_3"/>
    <property type="match status" value="2"/>
</dbReference>
<evidence type="ECO:0000256" key="1">
    <source>
        <dbReference type="ARBA" id="ARBA00022729"/>
    </source>
</evidence>
<dbReference type="InterPro" id="IPR028994">
    <property type="entry name" value="Integrin_alpha_N"/>
</dbReference>
<dbReference type="Proteomes" id="UP000663844">
    <property type="component" value="Unassembled WGS sequence"/>
</dbReference>
<feature type="non-terminal residue" evidence="2">
    <location>
        <position position="1"/>
    </location>
</feature>
<dbReference type="SUPFAM" id="SSF69318">
    <property type="entry name" value="Integrin alpha N-terminal domain"/>
    <property type="match status" value="1"/>
</dbReference>
<dbReference type="PANTHER" id="PTHR46580:SF4">
    <property type="entry name" value="ATP_GTP-BINDING PROTEIN"/>
    <property type="match status" value="1"/>
</dbReference>
<keyword evidence="1" id="KW-0732">Signal</keyword>
<evidence type="ECO:0000313" key="2">
    <source>
        <dbReference type="EMBL" id="CAF4364039.1"/>
    </source>
</evidence>
<dbReference type="AlphaFoldDB" id="A0A820LY32"/>
<sequence length="207" mass="22092">ISDLNNDTLPDIVTVNYGTQSISIFYGHGNGNFSSPVTYLTGYDSLPMSLVIGDFNNDNYLDIATANAGTNNVGILFGNQNNTFGNEIIFSTGVGSYPYSIATGYLNDDIFLDIVVANYGTKNIGVFLSNTNGSFTNQITYSIDNASPYSIGIGDVNRDNQMDLVVTNQGINNIGVLLASDNGTFESSLTYYSSGSSSSIAFAIYDL</sequence>
<proteinExistence type="predicted"/>
<protein>
    <recommendedName>
        <fullName evidence="4">VCBS repeat-containing protein</fullName>
    </recommendedName>
</protein>
<dbReference type="PANTHER" id="PTHR46580">
    <property type="entry name" value="SENSOR KINASE-RELATED"/>
    <property type="match status" value="1"/>
</dbReference>
<gene>
    <name evidence="2" type="ORF">OXD698_LOCUS49472</name>
</gene>
<dbReference type="Gene3D" id="2.130.10.130">
    <property type="entry name" value="Integrin alpha, N-terminal"/>
    <property type="match status" value="1"/>
</dbReference>
<evidence type="ECO:0008006" key="4">
    <source>
        <dbReference type="Google" id="ProtNLM"/>
    </source>
</evidence>
<name>A0A820LY32_9BILA</name>
<feature type="non-terminal residue" evidence="2">
    <location>
        <position position="207"/>
    </location>
</feature>
<dbReference type="EMBL" id="CAJOAZ010022251">
    <property type="protein sequence ID" value="CAF4364039.1"/>
    <property type="molecule type" value="Genomic_DNA"/>
</dbReference>
<dbReference type="Gene3D" id="2.30.30.100">
    <property type="match status" value="2"/>
</dbReference>
<accession>A0A820LY32</accession>
<comment type="caution">
    <text evidence="2">The sequence shown here is derived from an EMBL/GenBank/DDBJ whole genome shotgun (WGS) entry which is preliminary data.</text>
</comment>